<dbReference type="Gene3D" id="3.40.1620.10">
    <property type="entry name" value="YefM-like domain"/>
    <property type="match status" value="1"/>
</dbReference>
<accession>A0ABY7M6E3</accession>
<dbReference type="EMBL" id="CP115149">
    <property type="protein sequence ID" value="WBL36084.1"/>
    <property type="molecule type" value="Genomic_DNA"/>
</dbReference>
<gene>
    <name evidence="2" type="ORF">O0235_00165</name>
</gene>
<evidence type="ECO:0000313" key="2">
    <source>
        <dbReference type="EMBL" id="WBL36084.1"/>
    </source>
</evidence>
<comment type="similarity">
    <text evidence="1">Belongs to the phD/YefM antitoxin family.</text>
</comment>
<dbReference type="InterPro" id="IPR036165">
    <property type="entry name" value="YefM-like_sf"/>
</dbReference>
<organism evidence="2 3">
    <name type="scientific">Tepidiforma flava</name>
    <dbReference type="NCBI Taxonomy" id="3004094"/>
    <lineage>
        <taxon>Bacteria</taxon>
        <taxon>Bacillati</taxon>
        <taxon>Chloroflexota</taxon>
        <taxon>Tepidiformia</taxon>
        <taxon>Tepidiformales</taxon>
        <taxon>Tepidiformaceae</taxon>
        <taxon>Tepidiforma</taxon>
    </lineage>
</organism>
<evidence type="ECO:0000313" key="3">
    <source>
        <dbReference type="Proteomes" id="UP001212803"/>
    </source>
</evidence>
<reference evidence="2 3" key="1">
    <citation type="journal article" date="2023" name="ISME J.">
        <title>Thermophilic Dehalococcoidia with unusual traits shed light on an unexpected past.</title>
        <authorList>
            <person name="Palmer M."/>
            <person name="Covington J.K."/>
            <person name="Zhou E.M."/>
            <person name="Thomas S.C."/>
            <person name="Habib N."/>
            <person name="Seymour C.O."/>
            <person name="Lai D."/>
            <person name="Johnston J."/>
            <person name="Hashimi A."/>
            <person name="Jiao J.Y."/>
            <person name="Muok A.R."/>
            <person name="Liu L."/>
            <person name="Xian W.D."/>
            <person name="Zhi X.Y."/>
            <person name="Li M.M."/>
            <person name="Silva L.P."/>
            <person name="Bowen B.P."/>
            <person name="Louie K."/>
            <person name="Briegel A."/>
            <person name="Pett-Ridge J."/>
            <person name="Weber P.K."/>
            <person name="Tocheva E.I."/>
            <person name="Woyke T."/>
            <person name="Northen T.R."/>
            <person name="Mayali X."/>
            <person name="Li W.J."/>
            <person name="Hedlund B.P."/>
        </authorList>
    </citation>
    <scope>NUCLEOTIDE SEQUENCE [LARGE SCALE GENOMIC DNA]</scope>
    <source>
        <strain evidence="2 3">YIM 72310</strain>
    </source>
</reference>
<proteinExistence type="inferred from homology"/>
<dbReference type="Proteomes" id="UP001212803">
    <property type="component" value="Chromosome"/>
</dbReference>
<dbReference type="NCBIfam" id="TIGR01552">
    <property type="entry name" value="phd_fam"/>
    <property type="match status" value="1"/>
</dbReference>
<dbReference type="SUPFAM" id="SSF143120">
    <property type="entry name" value="YefM-like"/>
    <property type="match status" value="1"/>
</dbReference>
<sequence>MIRQIGVRQLKNEATQVVRTVREERAVYVITVNGEPVATLRPFSERDIAGVERGQAQAEIAAIERLAEAIGAAWLTLPSLADAAGGER</sequence>
<keyword evidence="3" id="KW-1185">Reference proteome</keyword>
<dbReference type="RefSeq" id="WP_270056609.1">
    <property type="nucleotide sequence ID" value="NZ_CP115149.1"/>
</dbReference>
<protein>
    <submittedName>
        <fullName evidence="2">Type II toxin-antitoxin system prevent-host-death family antitoxin</fullName>
    </submittedName>
</protein>
<name>A0ABY7M6E3_9CHLR</name>
<evidence type="ECO:0000256" key="1">
    <source>
        <dbReference type="ARBA" id="ARBA00009981"/>
    </source>
</evidence>